<dbReference type="OrthoDB" id="663011at2"/>
<dbReference type="PROSITE" id="PS50042">
    <property type="entry name" value="CNMP_BINDING_3"/>
    <property type="match status" value="1"/>
</dbReference>
<dbReference type="CDD" id="cd00038">
    <property type="entry name" value="CAP_ED"/>
    <property type="match status" value="1"/>
</dbReference>
<gene>
    <name evidence="2" type="ORF">LPTSP4_19600</name>
</gene>
<sequence length="200" mass="23690">MFDKLKQRFEREVRLSEKDWSILVQHVRYIELQKNQILLRPGEIANYGIFLMEGILRICNHHEGREYTRNIFTEGDFFTESGSFFSNQSFGFQIDALEDTKVFLLPKASIQLLENQSVEFSTFFRKQMERALVFLTKKVLENQKTALERFLEFRKQRPSLLGRVPQYVLASFLNITPEAYSRIQKQAIELDLDQEKDPKP</sequence>
<organism evidence="2 3">
    <name type="scientific">Leptospira ryugenii</name>
    <dbReference type="NCBI Taxonomy" id="1917863"/>
    <lineage>
        <taxon>Bacteria</taxon>
        <taxon>Pseudomonadati</taxon>
        <taxon>Spirochaetota</taxon>
        <taxon>Spirochaetia</taxon>
        <taxon>Leptospirales</taxon>
        <taxon>Leptospiraceae</taxon>
        <taxon>Leptospira</taxon>
    </lineage>
</organism>
<dbReference type="InterPro" id="IPR018490">
    <property type="entry name" value="cNMP-bd_dom_sf"/>
</dbReference>
<dbReference type="InterPro" id="IPR000595">
    <property type="entry name" value="cNMP-bd_dom"/>
</dbReference>
<proteinExistence type="predicted"/>
<evidence type="ECO:0000259" key="1">
    <source>
        <dbReference type="PROSITE" id="PS50042"/>
    </source>
</evidence>
<dbReference type="Pfam" id="PF00027">
    <property type="entry name" value="cNMP_binding"/>
    <property type="match status" value="1"/>
</dbReference>
<reference evidence="2 3" key="1">
    <citation type="submission" date="2018-02" db="EMBL/GenBank/DDBJ databases">
        <title>Novel Leptospira species isolated from soil and water in Japan.</title>
        <authorList>
            <person name="Nakao R."/>
            <person name="Masuzawa T."/>
        </authorList>
    </citation>
    <scope>NUCLEOTIDE SEQUENCE [LARGE SCALE GENOMIC DNA]</scope>
    <source>
        <strain evidence="2 3">YH101</strain>
    </source>
</reference>
<dbReference type="InterPro" id="IPR014710">
    <property type="entry name" value="RmlC-like_jellyroll"/>
</dbReference>
<name>A0A2P2E0L3_9LEPT</name>
<evidence type="ECO:0000313" key="2">
    <source>
        <dbReference type="EMBL" id="GBF50435.1"/>
    </source>
</evidence>
<dbReference type="Proteomes" id="UP000245133">
    <property type="component" value="Unassembled WGS sequence"/>
</dbReference>
<dbReference type="AlphaFoldDB" id="A0A2P2E0L3"/>
<dbReference type="EMBL" id="BFBB01000005">
    <property type="protein sequence ID" value="GBF50435.1"/>
    <property type="molecule type" value="Genomic_DNA"/>
</dbReference>
<dbReference type="SUPFAM" id="SSF51206">
    <property type="entry name" value="cAMP-binding domain-like"/>
    <property type="match status" value="1"/>
</dbReference>
<accession>A0A2P2E0L3</accession>
<keyword evidence="3" id="KW-1185">Reference proteome</keyword>
<evidence type="ECO:0000313" key="3">
    <source>
        <dbReference type="Proteomes" id="UP000245133"/>
    </source>
</evidence>
<comment type="caution">
    <text evidence="2">The sequence shown here is derived from an EMBL/GenBank/DDBJ whole genome shotgun (WGS) entry which is preliminary data.</text>
</comment>
<dbReference type="Gene3D" id="2.60.120.10">
    <property type="entry name" value="Jelly Rolls"/>
    <property type="match status" value="1"/>
</dbReference>
<dbReference type="RefSeq" id="WP_108976362.1">
    <property type="nucleotide sequence ID" value="NZ_BFBB01000005.1"/>
</dbReference>
<protein>
    <submittedName>
        <fullName evidence="2">Putative transcriptional regulator, Crp/Fnr family</fullName>
    </submittedName>
</protein>
<feature type="domain" description="Cyclic nucleotide-binding" evidence="1">
    <location>
        <begin position="29"/>
        <end position="113"/>
    </location>
</feature>